<dbReference type="Pfam" id="PF01061">
    <property type="entry name" value="ABC2_membrane"/>
    <property type="match status" value="1"/>
</dbReference>
<evidence type="ECO:0000313" key="8">
    <source>
        <dbReference type="Proteomes" id="UP001188597"/>
    </source>
</evidence>
<dbReference type="Proteomes" id="UP001188597">
    <property type="component" value="Unassembled WGS sequence"/>
</dbReference>
<keyword evidence="8" id="KW-1185">Reference proteome</keyword>
<comment type="subcellular location">
    <subcellularLocation>
        <location evidence="1">Membrane</location>
        <topology evidence="1">Multi-pass membrane protein</topology>
    </subcellularLocation>
</comment>
<dbReference type="EMBL" id="JAVXUP010000193">
    <property type="protein sequence ID" value="KAK3034762.1"/>
    <property type="molecule type" value="Genomic_DNA"/>
</dbReference>
<keyword evidence="2 5" id="KW-0812">Transmembrane</keyword>
<evidence type="ECO:0000256" key="4">
    <source>
        <dbReference type="ARBA" id="ARBA00023136"/>
    </source>
</evidence>
<dbReference type="GO" id="GO:0016020">
    <property type="term" value="C:membrane"/>
    <property type="evidence" value="ECO:0007669"/>
    <property type="project" value="UniProtKB-SubCell"/>
</dbReference>
<evidence type="ECO:0000313" key="7">
    <source>
        <dbReference type="EMBL" id="KAK3034762.1"/>
    </source>
</evidence>
<accession>A0AA88WW14</accession>
<evidence type="ECO:0000256" key="1">
    <source>
        <dbReference type="ARBA" id="ARBA00004141"/>
    </source>
</evidence>
<organism evidence="7 8">
    <name type="scientific">Escallonia herrerae</name>
    <dbReference type="NCBI Taxonomy" id="1293975"/>
    <lineage>
        <taxon>Eukaryota</taxon>
        <taxon>Viridiplantae</taxon>
        <taxon>Streptophyta</taxon>
        <taxon>Embryophyta</taxon>
        <taxon>Tracheophyta</taxon>
        <taxon>Spermatophyta</taxon>
        <taxon>Magnoliopsida</taxon>
        <taxon>eudicotyledons</taxon>
        <taxon>Gunneridae</taxon>
        <taxon>Pentapetalae</taxon>
        <taxon>asterids</taxon>
        <taxon>campanulids</taxon>
        <taxon>Escalloniales</taxon>
        <taxon>Escalloniaceae</taxon>
        <taxon>Escallonia</taxon>
    </lineage>
</organism>
<feature type="domain" description="ABC-2 type transporter transmembrane" evidence="6">
    <location>
        <begin position="50"/>
        <end position="112"/>
    </location>
</feature>
<reference evidence="7" key="1">
    <citation type="submission" date="2022-12" db="EMBL/GenBank/DDBJ databases">
        <title>Draft genome assemblies for two species of Escallonia (Escalloniales).</title>
        <authorList>
            <person name="Chanderbali A."/>
            <person name="Dervinis C."/>
            <person name="Anghel I."/>
            <person name="Soltis D."/>
            <person name="Soltis P."/>
            <person name="Zapata F."/>
        </authorList>
    </citation>
    <scope>NUCLEOTIDE SEQUENCE</scope>
    <source>
        <strain evidence="7">UCBG64.0493</strain>
        <tissue evidence="7">Leaf</tissue>
    </source>
</reference>
<gene>
    <name evidence="7" type="ORF">RJ639_032275</name>
</gene>
<evidence type="ECO:0000259" key="6">
    <source>
        <dbReference type="Pfam" id="PF01061"/>
    </source>
</evidence>
<feature type="transmembrane region" description="Helical" evidence="5">
    <location>
        <begin position="68"/>
        <end position="90"/>
    </location>
</feature>
<evidence type="ECO:0000256" key="3">
    <source>
        <dbReference type="ARBA" id="ARBA00022989"/>
    </source>
</evidence>
<comment type="caution">
    <text evidence="7">The sequence shown here is derived from an EMBL/GenBank/DDBJ whole genome shotgun (WGS) entry which is preliminary data.</text>
</comment>
<keyword evidence="4 5" id="KW-0472">Membrane</keyword>
<dbReference type="GO" id="GO:0140359">
    <property type="term" value="F:ABC-type transporter activity"/>
    <property type="evidence" value="ECO:0007669"/>
    <property type="project" value="InterPro"/>
</dbReference>
<feature type="transmembrane region" description="Helical" evidence="5">
    <location>
        <begin position="44"/>
        <end position="62"/>
    </location>
</feature>
<evidence type="ECO:0000256" key="5">
    <source>
        <dbReference type="SAM" id="Phobius"/>
    </source>
</evidence>
<protein>
    <recommendedName>
        <fullName evidence="6">ABC-2 type transporter transmembrane domain-containing protein</fullName>
    </recommendedName>
</protein>
<keyword evidence="3 5" id="KW-1133">Transmembrane helix</keyword>
<evidence type="ECO:0000256" key="2">
    <source>
        <dbReference type="ARBA" id="ARBA00022692"/>
    </source>
</evidence>
<proteinExistence type="predicted"/>
<sequence>MSHVIDSGCNDEMANFDDFEKEVSRGEEDAARWNSYVRDASIKLASHMPVFMANSLVLFLSFATPNYIALSCLVTVLHTSFFLFFGCFIAKDSMPKYWVFMHYFSMCKYGVTTCFLKSYTGSFCPVCFHVYDDDHLPPHQNNLHQPL</sequence>
<name>A0AA88WW14_9ASTE</name>
<dbReference type="InterPro" id="IPR013525">
    <property type="entry name" value="ABC2_TM"/>
</dbReference>
<dbReference type="AlphaFoldDB" id="A0AA88WW14"/>